<dbReference type="Proteomes" id="UP000530564">
    <property type="component" value="Unassembled WGS sequence"/>
</dbReference>
<dbReference type="Pfam" id="PF00072">
    <property type="entry name" value="Response_reg"/>
    <property type="match status" value="1"/>
</dbReference>
<feature type="modified residue" description="4-aspartylphosphate" evidence="4">
    <location>
        <position position="60"/>
    </location>
</feature>
<dbReference type="Pfam" id="PF00486">
    <property type="entry name" value="Trans_reg_C"/>
    <property type="match status" value="1"/>
</dbReference>
<dbReference type="SUPFAM" id="SSF52172">
    <property type="entry name" value="CheY-like"/>
    <property type="match status" value="1"/>
</dbReference>
<dbReference type="PROSITE" id="PS50110">
    <property type="entry name" value="RESPONSE_REGULATORY"/>
    <property type="match status" value="1"/>
</dbReference>
<dbReference type="InterPro" id="IPR039420">
    <property type="entry name" value="WalR-like"/>
</dbReference>
<feature type="DNA-binding region" description="OmpR/PhoB-type" evidence="5">
    <location>
        <begin position="133"/>
        <end position="232"/>
    </location>
</feature>
<evidence type="ECO:0000259" key="7">
    <source>
        <dbReference type="PROSITE" id="PS51755"/>
    </source>
</evidence>
<gene>
    <name evidence="8" type="ORF">GGQ61_003429</name>
</gene>
<dbReference type="CDD" id="cd00383">
    <property type="entry name" value="trans_reg_C"/>
    <property type="match status" value="1"/>
</dbReference>
<evidence type="ECO:0000256" key="5">
    <source>
        <dbReference type="PROSITE-ProRule" id="PRU01091"/>
    </source>
</evidence>
<evidence type="ECO:0000313" key="9">
    <source>
        <dbReference type="Proteomes" id="UP000530564"/>
    </source>
</evidence>
<dbReference type="PROSITE" id="PS51755">
    <property type="entry name" value="OMPR_PHOB"/>
    <property type="match status" value="1"/>
</dbReference>
<dbReference type="SMART" id="SM00448">
    <property type="entry name" value="REC"/>
    <property type="match status" value="1"/>
</dbReference>
<dbReference type="PANTHER" id="PTHR48111:SF40">
    <property type="entry name" value="PHOSPHATE REGULON TRANSCRIPTIONAL REGULATORY PROTEIN PHOB"/>
    <property type="match status" value="1"/>
</dbReference>
<dbReference type="GO" id="GO:0000156">
    <property type="term" value="F:phosphorelay response regulator activity"/>
    <property type="evidence" value="ECO:0007669"/>
    <property type="project" value="TreeGrafter"/>
</dbReference>
<keyword evidence="3 5" id="KW-0238">DNA-binding</keyword>
<keyword evidence="2" id="KW-0902">Two-component regulatory system</keyword>
<dbReference type="InterPro" id="IPR036388">
    <property type="entry name" value="WH-like_DNA-bd_sf"/>
</dbReference>
<dbReference type="GO" id="GO:0005829">
    <property type="term" value="C:cytosol"/>
    <property type="evidence" value="ECO:0007669"/>
    <property type="project" value="TreeGrafter"/>
</dbReference>
<dbReference type="InterPro" id="IPR016032">
    <property type="entry name" value="Sig_transdc_resp-reg_C-effctor"/>
</dbReference>
<dbReference type="SMART" id="SM00862">
    <property type="entry name" value="Trans_reg_C"/>
    <property type="match status" value="1"/>
</dbReference>
<feature type="domain" description="OmpR/PhoB-type" evidence="7">
    <location>
        <begin position="133"/>
        <end position="232"/>
    </location>
</feature>
<name>A0A840A4T4_9CAUL</name>
<keyword evidence="9" id="KW-1185">Reference proteome</keyword>
<keyword evidence="1 4" id="KW-0597">Phosphoprotein</keyword>
<dbReference type="Gene3D" id="3.40.50.2300">
    <property type="match status" value="1"/>
</dbReference>
<dbReference type="Gene3D" id="6.10.250.690">
    <property type="match status" value="1"/>
</dbReference>
<feature type="domain" description="Response regulatory" evidence="6">
    <location>
        <begin position="10"/>
        <end position="125"/>
    </location>
</feature>
<accession>A0A840A4T4</accession>
<evidence type="ECO:0000256" key="3">
    <source>
        <dbReference type="ARBA" id="ARBA00023125"/>
    </source>
</evidence>
<protein>
    <submittedName>
        <fullName evidence="8">DNA-binding response OmpR family regulator</fullName>
    </submittedName>
</protein>
<dbReference type="EMBL" id="JACIDK010000005">
    <property type="protein sequence ID" value="MBB3892693.1"/>
    <property type="molecule type" value="Genomic_DNA"/>
</dbReference>
<evidence type="ECO:0000259" key="6">
    <source>
        <dbReference type="PROSITE" id="PS50110"/>
    </source>
</evidence>
<dbReference type="GO" id="GO:0000976">
    <property type="term" value="F:transcription cis-regulatory region binding"/>
    <property type="evidence" value="ECO:0007669"/>
    <property type="project" value="TreeGrafter"/>
</dbReference>
<dbReference type="CDD" id="cd17574">
    <property type="entry name" value="REC_OmpR"/>
    <property type="match status" value="1"/>
</dbReference>
<dbReference type="InterPro" id="IPR001867">
    <property type="entry name" value="OmpR/PhoB-type_DNA-bd"/>
</dbReference>
<evidence type="ECO:0000256" key="2">
    <source>
        <dbReference type="ARBA" id="ARBA00023012"/>
    </source>
</evidence>
<dbReference type="Gene3D" id="1.10.10.10">
    <property type="entry name" value="Winged helix-like DNA-binding domain superfamily/Winged helix DNA-binding domain"/>
    <property type="match status" value="1"/>
</dbReference>
<evidence type="ECO:0000256" key="1">
    <source>
        <dbReference type="ARBA" id="ARBA00022553"/>
    </source>
</evidence>
<sequence length="232" mass="25685">MFGSMAQRKTLLVVDDNEELRGAIAEQLQLSEDFSAIEAATAGDGVRAAIENRPDLILLDVDLPDMNGREACRQMREKGVVAPIIMLTAAAADDDQISGLEAGANDYVTKPFKFQVLLARIRAQLRSAEQSEGAVFHLGAYEFRPSAKMLVDANQKKIRLTEKETNILKYLYRAGEKPVSREELLAEVWGYNAGVTTHTLETHVYRLRQKIEPDPGNARLLLTEAGGYRLAP</sequence>
<dbReference type="AlphaFoldDB" id="A0A840A4T4"/>
<dbReference type="GO" id="GO:0006355">
    <property type="term" value="P:regulation of DNA-templated transcription"/>
    <property type="evidence" value="ECO:0007669"/>
    <property type="project" value="InterPro"/>
</dbReference>
<organism evidence="8 9">
    <name type="scientific">Phenylobacterium haematophilum</name>
    <dbReference type="NCBI Taxonomy" id="98513"/>
    <lineage>
        <taxon>Bacteria</taxon>
        <taxon>Pseudomonadati</taxon>
        <taxon>Pseudomonadota</taxon>
        <taxon>Alphaproteobacteria</taxon>
        <taxon>Caulobacterales</taxon>
        <taxon>Caulobacteraceae</taxon>
        <taxon>Phenylobacterium</taxon>
    </lineage>
</organism>
<proteinExistence type="predicted"/>
<dbReference type="PANTHER" id="PTHR48111">
    <property type="entry name" value="REGULATOR OF RPOS"/>
    <property type="match status" value="1"/>
</dbReference>
<comment type="caution">
    <text evidence="8">The sequence shown here is derived from an EMBL/GenBank/DDBJ whole genome shotgun (WGS) entry which is preliminary data.</text>
</comment>
<dbReference type="InterPro" id="IPR011006">
    <property type="entry name" value="CheY-like_superfamily"/>
</dbReference>
<dbReference type="GO" id="GO:0032993">
    <property type="term" value="C:protein-DNA complex"/>
    <property type="evidence" value="ECO:0007669"/>
    <property type="project" value="TreeGrafter"/>
</dbReference>
<dbReference type="InterPro" id="IPR001789">
    <property type="entry name" value="Sig_transdc_resp-reg_receiver"/>
</dbReference>
<reference evidence="8 9" key="1">
    <citation type="submission" date="2020-08" db="EMBL/GenBank/DDBJ databases">
        <title>Genomic Encyclopedia of Type Strains, Phase IV (KMG-IV): sequencing the most valuable type-strain genomes for metagenomic binning, comparative biology and taxonomic classification.</title>
        <authorList>
            <person name="Goeker M."/>
        </authorList>
    </citation>
    <scope>NUCLEOTIDE SEQUENCE [LARGE SCALE GENOMIC DNA]</scope>
    <source>
        <strain evidence="8 9">DSM 21793</strain>
    </source>
</reference>
<evidence type="ECO:0000313" key="8">
    <source>
        <dbReference type="EMBL" id="MBB3892693.1"/>
    </source>
</evidence>
<dbReference type="SUPFAM" id="SSF46894">
    <property type="entry name" value="C-terminal effector domain of the bipartite response regulators"/>
    <property type="match status" value="1"/>
</dbReference>
<evidence type="ECO:0000256" key="4">
    <source>
        <dbReference type="PROSITE-ProRule" id="PRU00169"/>
    </source>
</evidence>